<organism evidence="1 2">
    <name type="scientific">Vibrio nigripulchritudo SOn1</name>
    <dbReference type="NCBI Taxonomy" id="1238450"/>
    <lineage>
        <taxon>Bacteria</taxon>
        <taxon>Pseudomonadati</taxon>
        <taxon>Pseudomonadota</taxon>
        <taxon>Gammaproteobacteria</taxon>
        <taxon>Vibrionales</taxon>
        <taxon>Vibrionaceae</taxon>
        <taxon>Vibrio</taxon>
    </lineage>
</organism>
<protein>
    <submittedName>
        <fullName evidence="1">Uncharacterized protein</fullName>
    </submittedName>
</protein>
<dbReference type="RefSeq" id="WP_022613052.1">
    <property type="nucleotide sequence ID" value="NZ_LK391965.1"/>
</dbReference>
<evidence type="ECO:0000313" key="1">
    <source>
        <dbReference type="EMBL" id="CCO48621.1"/>
    </source>
</evidence>
<proteinExistence type="predicted"/>
<dbReference type="Proteomes" id="UP000018211">
    <property type="component" value="Unassembled WGS sequence"/>
</dbReference>
<dbReference type="EMBL" id="CAOF01000150">
    <property type="protein sequence ID" value="CCO48621.1"/>
    <property type="molecule type" value="Genomic_DNA"/>
</dbReference>
<gene>
    <name evidence="1" type="ORF">VIBNISOn1_570011</name>
</gene>
<reference evidence="1 2" key="1">
    <citation type="journal article" date="2013" name="ISME J.">
        <title>Comparative genomics of pathogenic lineages of Vibrio nigripulchritudo identifies virulence-associated traits.</title>
        <authorList>
            <person name="Goudenege D."/>
            <person name="Labreuche Y."/>
            <person name="Krin E."/>
            <person name="Ansquer D."/>
            <person name="Mangenot S."/>
            <person name="Calteau A."/>
            <person name="Medigue C."/>
            <person name="Mazel D."/>
            <person name="Polz M.F."/>
            <person name="Le Roux F."/>
        </authorList>
    </citation>
    <scope>NUCLEOTIDE SEQUENCE [LARGE SCALE GENOMIC DNA]</scope>
    <source>
        <strain evidence="1 2">SOn1</strain>
    </source>
</reference>
<dbReference type="AlphaFoldDB" id="A0AAV2VVI0"/>
<comment type="caution">
    <text evidence="1">The sequence shown here is derived from an EMBL/GenBank/DDBJ whole genome shotgun (WGS) entry which is preliminary data.</text>
</comment>
<evidence type="ECO:0000313" key="2">
    <source>
        <dbReference type="Proteomes" id="UP000018211"/>
    </source>
</evidence>
<accession>A0AAV2VVI0</accession>
<name>A0AAV2VVI0_9VIBR</name>
<sequence length="880" mass="99942">MQYSSVDWYEVVKEVIENDSGKNNQKILRAFEHIENLNINKALNEIEELNEIQYFFIILLLSIKWIKNDGGKEELRNFIIPLREKVPVNSVRGSCSTPILKSWVSIVGIHLDTDDIVSLNDYFIGDSLISEVIEEHCKTGTYSEAIPLAYRLNHDFPETRADSWAKIVSGMVYDPFAYDYIDELASIGLARPMVAEGHQEAYAHGVAIKTFCAMGLDSDHPCVQKSVKNLSFISYSKKYGLESSYGVFLAIVSSAWRAGETNHDGWFAIAESLFASLVEPHLKNSANFALTLSKFSRSKVDISYLKKHSKFIGIEWEGQYPDISQLYKHLVDEREKACYDEYMLARSVIKGEDVKDKVEERLLLKELPHNVYRKELKVFVMGCKLCLPDNHLAQLLEQVPEKEKKSALVEGAAYGFSAQPHRAISYLLGAYPEGDDIGSFTEQLLPILTPDLIDQAQQFHSKMGNNSALIAFIFHHFEKNELSKVANLANDLGNPTSCDDWVPFYKRGNNAKRPIFTVCEKSSLPIGPCKSQNIEAIDSDLLVKSCKTAQDLYQLLKKHPENEGLRASIQKSMSLKKFQKTIVQRCDLIEVALLLDDIDFATDLLPSVNNGKYRPNGIQNGVQPIQSILAYLVNSKKFVSQDLYFSLLKAMQVNHPYSLFYGYFSLSQLIFQTDSKGQEKLIDEVIETISRNFRDVSYCALGYFGFVRGMIQNSSKENLETKTVEQYLGNIPGLLASVREHEFTFFIPQQLAELKTKLPEALWKDSASKILKAYFASSEGHLLSNLHTLEVSYRQLWAVNDFSVIESLINSGELDSTLEASIKRSMWEDIDFAPNPFELIYKIRPNADNEVLIEEYLKAVTWTLNKFEHIDSKKVSRLLD</sequence>